<keyword evidence="1" id="KW-0732">Signal</keyword>
<accession>A0ABW3H3S1</accession>
<dbReference type="RefSeq" id="WP_264943390.1">
    <property type="nucleotide sequence ID" value="NZ_JAPDRA010000002.1"/>
</dbReference>
<comment type="caution">
    <text evidence="2">The sequence shown here is derived from an EMBL/GenBank/DDBJ whole genome shotgun (WGS) entry which is preliminary data.</text>
</comment>
<proteinExistence type="predicted"/>
<evidence type="ECO:0008006" key="4">
    <source>
        <dbReference type="Google" id="ProtNLM"/>
    </source>
</evidence>
<reference evidence="3" key="1">
    <citation type="journal article" date="2019" name="Int. J. Syst. Evol. Microbiol.">
        <title>The Global Catalogue of Microorganisms (GCM) 10K type strain sequencing project: providing services to taxonomists for standard genome sequencing and annotation.</title>
        <authorList>
            <consortium name="The Broad Institute Genomics Platform"/>
            <consortium name="The Broad Institute Genome Sequencing Center for Infectious Disease"/>
            <person name="Wu L."/>
            <person name="Ma J."/>
        </authorList>
    </citation>
    <scope>NUCLEOTIDE SEQUENCE [LARGE SCALE GENOMIC DNA]</scope>
    <source>
        <strain evidence="3">CCUG 62982</strain>
    </source>
</reference>
<evidence type="ECO:0000313" key="2">
    <source>
        <dbReference type="EMBL" id="MFD0945807.1"/>
    </source>
</evidence>
<protein>
    <recommendedName>
        <fullName evidence="4">PepSY domain-containing protein</fullName>
    </recommendedName>
</protein>
<evidence type="ECO:0000256" key="1">
    <source>
        <dbReference type="SAM" id="SignalP"/>
    </source>
</evidence>
<dbReference type="Proteomes" id="UP001596977">
    <property type="component" value="Unassembled WGS sequence"/>
</dbReference>
<name>A0ABW3H3S1_9SPHN</name>
<dbReference type="PROSITE" id="PS51257">
    <property type="entry name" value="PROKAR_LIPOPROTEIN"/>
    <property type="match status" value="1"/>
</dbReference>
<gene>
    <name evidence="2" type="ORF">ACFQ1E_05605</name>
</gene>
<feature type="chain" id="PRO_5046518695" description="PepSY domain-containing protein" evidence="1">
    <location>
        <begin position="22"/>
        <end position="129"/>
    </location>
</feature>
<keyword evidence="3" id="KW-1185">Reference proteome</keyword>
<organism evidence="2 3">
    <name type="scientific">Sphingomonas canadensis</name>
    <dbReference type="NCBI Taxonomy" id="1219257"/>
    <lineage>
        <taxon>Bacteria</taxon>
        <taxon>Pseudomonadati</taxon>
        <taxon>Pseudomonadota</taxon>
        <taxon>Alphaproteobacteria</taxon>
        <taxon>Sphingomonadales</taxon>
        <taxon>Sphingomonadaceae</taxon>
        <taxon>Sphingomonas</taxon>
    </lineage>
</organism>
<feature type="signal peptide" evidence="1">
    <location>
        <begin position="1"/>
        <end position="21"/>
    </location>
</feature>
<sequence>MRRTTIAALMGAMALALGACGGTGEEPAANTAGEAEAEANALGNDIGGNAAEAGNVTAKVLAMNDSLRNITLVRALIDLDLPCEGVLKSERMDDYEGLPVWRAQCKSGDYYLISIDPGGIAHVRSRPQR</sequence>
<dbReference type="EMBL" id="JBHTJG010000002">
    <property type="protein sequence ID" value="MFD0945807.1"/>
    <property type="molecule type" value="Genomic_DNA"/>
</dbReference>
<evidence type="ECO:0000313" key="3">
    <source>
        <dbReference type="Proteomes" id="UP001596977"/>
    </source>
</evidence>